<dbReference type="Pfam" id="PF04023">
    <property type="entry name" value="FeoA"/>
    <property type="match status" value="1"/>
</dbReference>
<sequence length="75" mass="8219">MTLDQLQPGQRAIIVAYQAVDRGVRKKLLSIGLLPDSQIQYIRSAPLGDPMQIRSEGSNIAIQKSLAAMIEVKTL</sequence>
<keyword evidence="4" id="KW-1185">Reference proteome</keyword>
<dbReference type="SUPFAM" id="SSF50037">
    <property type="entry name" value="C-terminal domain of transcriptional repressors"/>
    <property type="match status" value="1"/>
</dbReference>
<feature type="domain" description="Ferrous iron transporter FeoA-like" evidence="2">
    <location>
        <begin position="1"/>
        <end position="74"/>
    </location>
</feature>
<evidence type="ECO:0000313" key="4">
    <source>
        <dbReference type="Proteomes" id="UP000286482"/>
    </source>
</evidence>
<dbReference type="InterPro" id="IPR038157">
    <property type="entry name" value="FeoA_core_dom"/>
</dbReference>
<reference evidence="3 4" key="1">
    <citation type="submission" date="2018-09" db="EMBL/GenBank/DDBJ databases">
        <authorList>
            <person name="Wang Z."/>
        </authorList>
    </citation>
    <scope>NUCLEOTIDE SEQUENCE [LARGE SCALE GENOMIC DNA]</scope>
    <source>
        <strain evidence="3 4">ALS 81</strain>
    </source>
</reference>
<dbReference type="PANTHER" id="PTHR42954">
    <property type="entry name" value="FE(2+) TRANSPORT PROTEIN A"/>
    <property type="match status" value="1"/>
</dbReference>
<protein>
    <submittedName>
        <fullName evidence="3">Ferrous iron transport protein A</fullName>
    </submittedName>
</protein>
<comment type="caution">
    <text evidence="3">The sequence shown here is derived from an EMBL/GenBank/DDBJ whole genome shotgun (WGS) entry which is preliminary data.</text>
</comment>
<dbReference type="InterPro" id="IPR008988">
    <property type="entry name" value="Transcriptional_repressor_C"/>
</dbReference>
<dbReference type="Gene3D" id="2.30.30.90">
    <property type="match status" value="1"/>
</dbReference>
<dbReference type="EMBL" id="RAQO01000004">
    <property type="protein sequence ID" value="RKF19833.1"/>
    <property type="molecule type" value="Genomic_DNA"/>
</dbReference>
<dbReference type="InterPro" id="IPR052713">
    <property type="entry name" value="FeoA"/>
</dbReference>
<dbReference type="SMART" id="SM00899">
    <property type="entry name" value="FeoA"/>
    <property type="match status" value="1"/>
</dbReference>
<evidence type="ECO:0000259" key="2">
    <source>
        <dbReference type="SMART" id="SM00899"/>
    </source>
</evidence>
<organism evidence="3 4">
    <name type="scientific">Alginatibacterium sediminis</name>
    <dbReference type="NCBI Taxonomy" id="2164068"/>
    <lineage>
        <taxon>Bacteria</taxon>
        <taxon>Pseudomonadati</taxon>
        <taxon>Pseudomonadota</taxon>
        <taxon>Gammaproteobacteria</taxon>
        <taxon>Alteromonadales</taxon>
        <taxon>Alteromonadaceae</taxon>
        <taxon>Alginatibacterium</taxon>
    </lineage>
</organism>
<dbReference type="InterPro" id="IPR007167">
    <property type="entry name" value="Fe-transptr_FeoA-like"/>
</dbReference>
<dbReference type="Proteomes" id="UP000286482">
    <property type="component" value="Unassembled WGS sequence"/>
</dbReference>
<proteinExistence type="predicted"/>
<evidence type="ECO:0000313" key="3">
    <source>
        <dbReference type="EMBL" id="RKF19833.1"/>
    </source>
</evidence>
<dbReference type="OrthoDB" id="9811076at2"/>
<dbReference type="GO" id="GO:0046914">
    <property type="term" value="F:transition metal ion binding"/>
    <property type="evidence" value="ECO:0007669"/>
    <property type="project" value="InterPro"/>
</dbReference>
<accession>A0A420EGN0</accession>
<evidence type="ECO:0000256" key="1">
    <source>
        <dbReference type="ARBA" id="ARBA00023004"/>
    </source>
</evidence>
<dbReference type="AlphaFoldDB" id="A0A420EGN0"/>
<keyword evidence="1" id="KW-0408">Iron</keyword>
<dbReference type="RefSeq" id="WP_120353838.1">
    <property type="nucleotide sequence ID" value="NZ_RAQO01000004.1"/>
</dbReference>
<gene>
    <name evidence="3" type="ORF">DBZ36_05070</name>
</gene>
<name>A0A420EGN0_9ALTE</name>
<dbReference type="PANTHER" id="PTHR42954:SF2">
    <property type="entry name" value="FE(2+) TRANSPORT PROTEIN A"/>
    <property type="match status" value="1"/>
</dbReference>